<protein>
    <submittedName>
        <fullName evidence="2">Uncharacterized protein</fullName>
    </submittedName>
</protein>
<feature type="compositionally biased region" description="Polar residues" evidence="1">
    <location>
        <begin position="214"/>
        <end position="230"/>
    </location>
</feature>
<evidence type="ECO:0000256" key="1">
    <source>
        <dbReference type="SAM" id="MobiDB-lite"/>
    </source>
</evidence>
<proteinExistence type="predicted"/>
<dbReference type="GeneID" id="19303112"/>
<reference evidence="2 3" key="1">
    <citation type="journal article" date="2012" name="Science">
        <title>The Paleozoic origin of enzymatic lignin decomposition reconstructed from 31 fungal genomes.</title>
        <authorList>
            <person name="Floudas D."/>
            <person name="Binder M."/>
            <person name="Riley R."/>
            <person name="Barry K."/>
            <person name="Blanchette R.A."/>
            <person name="Henrissat B."/>
            <person name="Martinez A.T."/>
            <person name="Otillar R."/>
            <person name="Spatafora J.W."/>
            <person name="Yadav J.S."/>
            <person name="Aerts A."/>
            <person name="Benoit I."/>
            <person name="Boyd A."/>
            <person name="Carlson A."/>
            <person name="Copeland A."/>
            <person name="Coutinho P.M."/>
            <person name="de Vries R.P."/>
            <person name="Ferreira P."/>
            <person name="Findley K."/>
            <person name="Foster B."/>
            <person name="Gaskell J."/>
            <person name="Glotzer D."/>
            <person name="Gorecki P."/>
            <person name="Heitman J."/>
            <person name="Hesse C."/>
            <person name="Hori C."/>
            <person name="Igarashi K."/>
            <person name="Jurgens J.A."/>
            <person name="Kallen N."/>
            <person name="Kersten P."/>
            <person name="Kohler A."/>
            <person name="Kuees U."/>
            <person name="Kumar T.K.A."/>
            <person name="Kuo A."/>
            <person name="LaButti K."/>
            <person name="Larrondo L.F."/>
            <person name="Lindquist E."/>
            <person name="Ling A."/>
            <person name="Lombard V."/>
            <person name="Lucas S."/>
            <person name="Lundell T."/>
            <person name="Martin R."/>
            <person name="McLaughlin D.J."/>
            <person name="Morgenstern I."/>
            <person name="Morin E."/>
            <person name="Murat C."/>
            <person name="Nagy L.G."/>
            <person name="Nolan M."/>
            <person name="Ohm R.A."/>
            <person name="Patyshakuliyeva A."/>
            <person name="Rokas A."/>
            <person name="Ruiz-Duenas F.J."/>
            <person name="Sabat G."/>
            <person name="Salamov A."/>
            <person name="Samejima M."/>
            <person name="Schmutz J."/>
            <person name="Slot J.C."/>
            <person name="St John F."/>
            <person name="Stenlid J."/>
            <person name="Sun H."/>
            <person name="Sun S."/>
            <person name="Syed K."/>
            <person name="Tsang A."/>
            <person name="Wiebenga A."/>
            <person name="Young D."/>
            <person name="Pisabarro A."/>
            <person name="Eastwood D.C."/>
            <person name="Martin F."/>
            <person name="Cullen D."/>
            <person name="Grigoriev I.V."/>
            <person name="Hibbett D.S."/>
        </authorList>
    </citation>
    <scope>NUCLEOTIDE SEQUENCE [LARGE SCALE GENOMIC DNA]</scope>
    <source>
        <strain evidence="2 3">ATCC 11539</strain>
    </source>
</reference>
<sequence length="247" mass="27566">MPPLLKAKTVPAVFEHERLPPVLPVLLTDTNMFSTIQGRPPPVTEVDFLAQERPQEFAGGPVRTPKVTRHAPVPYRRSVTFAEEPRIRSGPSTSTDGQPLIAKPAGEVARLQRGGYNLNDALTGLGWSTKLIEEVSDFVKDKADAMLDTTQSLQSQNRAKVDKLKKVVMEQYSFLSRYEKCWPVHDMLKCHLKYTRTKKGSQKTRKGKGKAVETASNSQKSKLRSSRQTPSLSESEDEDVESEDSSE</sequence>
<dbReference type="eggNOG" id="ENOG502SW2P">
    <property type="taxonomic scope" value="Eukaryota"/>
</dbReference>
<feature type="compositionally biased region" description="Acidic residues" evidence="1">
    <location>
        <begin position="234"/>
        <end position="247"/>
    </location>
</feature>
<dbReference type="Proteomes" id="UP000030669">
    <property type="component" value="Unassembled WGS sequence"/>
</dbReference>
<dbReference type="KEGG" id="gtr:GLOTRDRAFT_134625"/>
<organism evidence="2 3">
    <name type="scientific">Gloeophyllum trabeum (strain ATCC 11539 / FP-39264 / Madison 617)</name>
    <name type="common">Brown rot fungus</name>
    <dbReference type="NCBI Taxonomy" id="670483"/>
    <lineage>
        <taxon>Eukaryota</taxon>
        <taxon>Fungi</taxon>
        <taxon>Dikarya</taxon>
        <taxon>Basidiomycota</taxon>
        <taxon>Agaricomycotina</taxon>
        <taxon>Agaricomycetes</taxon>
        <taxon>Gloeophyllales</taxon>
        <taxon>Gloeophyllaceae</taxon>
        <taxon>Gloeophyllum</taxon>
    </lineage>
</organism>
<evidence type="ECO:0000313" key="3">
    <source>
        <dbReference type="Proteomes" id="UP000030669"/>
    </source>
</evidence>
<dbReference type="OMA" id="QDIEPAG"/>
<dbReference type="AlphaFoldDB" id="S7PPH9"/>
<gene>
    <name evidence="2" type="ORF">GLOTRDRAFT_134625</name>
</gene>
<feature type="compositionally biased region" description="Basic residues" evidence="1">
    <location>
        <begin position="197"/>
        <end position="209"/>
    </location>
</feature>
<name>S7PPH9_GLOTA</name>
<keyword evidence="3" id="KW-1185">Reference proteome</keyword>
<dbReference type="HOGENOM" id="CLU_065614_1_0_1"/>
<feature type="region of interest" description="Disordered" evidence="1">
    <location>
        <begin position="197"/>
        <end position="247"/>
    </location>
</feature>
<dbReference type="RefSeq" id="XP_007871769.1">
    <property type="nucleotide sequence ID" value="XM_007873578.1"/>
</dbReference>
<evidence type="ECO:0000313" key="2">
    <source>
        <dbReference type="EMBL" id="EPQ49776.1"/>
    </source>
</evidence>
<dbReference type="EMBL" id="KB469638">
    <property type="protein sequence ID" value="EPQ49776.1"/>
    <property type="molecule type" value="Genomic_DNA"/>
</dbReference>
<dbReference type="OrthoDB" id="2686745at2759"/>
<accession>S7PPH9</accession>